<dbReference type="Proteomes" id="UP000886014">
    <property type="component" value="Unassembled WGS sequence"/>
</dbReference>
<protein>
    <submittedName>
        <fullName evidence="2">CGGC domain-containing protein</fullName>
    </submittedName>
</protein>
<feature type="domain" description="CGGC" evidence="1">
    <location>
        <begin position="3"/>
        <end position="76"/>
    </location>
</feature>
<dbReference type="InterPro" id="IPR014925">
    <property type="entry name" value="CGGC_dom"/>
</dbReference>
<dbReference type="AlphaFoldDB" id="A0A7C5I4K5"/>
<dbReference type="Pfam" id="PF08821">
    <property type="entry name" value="CGGC"/>
    <property type="match status" value="1"/>
</dbReference>
<dbReference type="EMBL" id="DRTV01000145">
    <property type="protein sequence ID" value="HHF58183.1"/>
    <property type="molecule type" value="Genomic_DNA"/>
</dbReference>
<accession>A0A7C5I4K5</accession>
<name>A0A7C5I4K5_UNCW3</name>
<reference evidence="2" key="1">
    <citation type="journal article" date="2020" name="mSystems">
        <title>Genome- and Community-Level Interaction Insights into Carbon Utilization and Element Cycling Functions of Hydrothermarchaeota in Hydrothermal Sediment.</title>
        <authorList>
            <person name="Zhou Z."/>
            <person name="Liu Y."/>
            <person name="Xu W."/>
            <person name="Pan J."/>
            <person name="Luo Z.H."/>
            <person name="Li M."/>
        </authorList>
    </citation>
    <scope>NUCLEOTIDE SEQUENCE [LARGE SCALE GENOMIC DNA]</scope>
    <source>
        <strain evidence="2">HyVt-94</strain>
    </source>
</reference>
<proteinExistence type="predicted"/>
<sequence length="80" mass="9129">MGEIGIIICDRYRMCAGRKCFRASKERERTLNIYKGQEVEVVGYITCEACSGGNIQYIPAEMKKNSADAICDEETHRKYN</sequence>
<evidence type="ECO:0000313" key="2">
    <source>
        <dbReference type="EMBL" id="HHF58183.1"/>
    </source>
</evidence>
<gene>
    <name evidence="2" type="ORF">ENL41_02020</name>
</gene>
<organism evidence="2">
    <name type="scientific">candidate division WOR-3 bacterium</name>
    <dbReference type="NCBI Taxonomy" id="2052148"/>
    <lineage>
        <taxon>Bacteria</taxon>
        <taxon>Bacteria division WOR-3</taxon>
    </lineage>
</organism>
<comment type="caution">
    <text evidence="2">The sequence shown here is derived from an EMBL/GenBank/DDBJ whole genome shotgun (WGS) entry which is preliminary data.</text>
</comment>
<evidence type="ECO:0000259" key="1">
    <source>
        <dbReference type="SMART" id="SM01078"/>
    </source>
</evidence>
<dbReference type="SMART" id="SM01078">
    <property type="entry name" value="CGGC"/>
    <property type="match status" value="1"/>
</dbReference>